<evidence type="ECO:0000256" key="2">
    <source>
        <dbReference type="SAM" id="SignalP"/>
    </source>
</evidence>
<feature type="compositionally biased region" description="Basic and acidic residues" evidence="1">
    <location>
        <begin position="94"/>
        <end position="105"/>
    </location>
</feature>
<dbReference type="SUPFAM" id="SSF58113">
    <property type="entry name" value="Apolipoprotein A-I"/>
    <property type="match status" value="1"/>
</dbReference>
<evidence type="ECO:0000256" key="1">
    <source>
        <dbReference type="SAM" id="MobiDB-lite"/>
    </source>
</evidence>
<feature type="chain" id="PRO_5008060326" evidence="2">
    <location>
        <begin position="17"/>
        <end position="176"/>
    </location>
</feature>
<protein>
    <submittedName>
        <fullName evidence="3">Uncharacterized protein</fullName>
    </submittedName>
</protein>
<dbReference type="InterPro" id="IPR018247">
    <property type="entry name" value="EF_Hand_1_Ca_BS"/>
</dbReference>
<feature type="signal peptide" evidence="2">
    <location>
        <begin position="1"/>
        <end position="16"/>
    </location>
</feature>
<organism evidence="3 4">
    <name type="scientific">Nematocida displodere</name>
    <dbReference type="NCBI Taxonomy" id="1805483"/>
    <lineage>
        <taxon>Eukaryota</taxon>
        <taxon>Fungi</taxon>
        <taxon>Fungi incertae sedis</taxon>
        <taxon>Microsporidia</taxon>
        <taxon>Nematocida</taxon>
    </lineage>
</organism>
<feature type="compositionally biased region" description="Basic and acidic residues" evidence="1">
    <location>
        <begin position="135"/>
        <end position="153"/>
    </location>
</feature>
<name>A0A177EEM9_9MICR</name>
<gene>
    <name evidence="3" type="ORF">NEDG_01478</name>
</gene>
<comment type="caution">
    <text evidence="3">The sequence shown here is derived from an EMBL/GenBank/DDBJ whole genome shotgun (WGS) entry which is preliminary data.</text>
</comment>
<sequence>MKKVLVTLLALSLVLAIPTTMETATNYLSSLRDRIKDSFSKISEKQELGKRYSNIKRDLGNFITKAATKTHKNIQHLKNEVIQPKLASLKKKIESEHQKYKDKKQGQANATKEQAGQPITEQASQPEQEENTDGDENRELNVEELKEMLRKYLEQNNTDEEDGITGVSEEAGRGDL</sequence>
<reference evidence="3 4" key="1">
    <citation type="submission" date="2016-02" db="EMBL/GenBank/DDBJ databases">
        <title>Discovery of a natural microsporidian pathogen with a broad tissue tropism in Caenorhabditis elegans.</title>
        <authorList>
            <person name="Luallen R.J."/>
            <person name="Reinke A.W."/>
            <person name="Tong L."/>
            <person name="Botts M.R."/>
            <person name="Felix M.-A."/>
            <person name="Troemel E.R."/>
        </authorList>
    </citation>
    <scope>NUCLEOTIDE SEQUENCE [LARGE SCALE GENOMIC DNA]</scope>
    <source>
        <strain evidence="3 4">JUm2807</strain>
    </source>
</reference>
<dbReference type="RefSeq" id="XP_067544483.1">
    <property type="nucleotide sequence ID" value="XM_067688896.1"/>
</dbReference>
<dbReference type="AlphaFoldDB" id="A0A177EEM9"/>
<evidence type="ECO:0000313" key="4">
    <source>
        <dbReference type="Proteomes" id="UP000185944"/>
    </source>
</evidence>
<dbReference type="PROSITE" id="PS00018">
    <property type="entry name" value="EF_HAND_1"/>
    <property type="match status" value="1"/>
</dbReference>
<dbReference type="GeneID" id="93647828"/>
<proteinExistence type="predicted"/>
<keyword evidence="2" id="KW-0732">Signal</keyword>
<feature type="compositionally biased region" description="Polar residues" evidence="1">
    <location>
        <begin position="106"/>
        <end position="126"/>
    </location>
</feature>
<keyword evidence="4" id="KW-1185">Reference proteome</keyword>
<dbReference type="VEuPathDB" id="MicrosporidiaDB:NEDG_01478"/>
<dbReference type="EMBL" id="LTDL01000038">
    <property type="protein sequence ID" value="OAG29931.1"/>
    <property type="molecule type" value="Genomic_DNA"/>
</dbReference>
<accession>A0A177EEM9</accession>
<evidence type="ECO:0000313" key="3">
    <source>
        <dbReference type="EMBL" id="OAG29931.1"/>
    </source>
</evidence>
<feature type="region of interest" description="Disordered" evidence="1">
    <location>
        <begin position="94"/>
        <end position="176"/>
    </location>
</feature>
<dbReference type="Proteomes" id="UP000185944">
    <property type="component" value="Unassembled WGS sequence"/>
</dbReference>